<sequence length="78" mass="8723">MNEYLLLFHNTPGVLQTRKAMLAAGVTFRVQDIPRQLRGGCGLCIRFHCQDGEENQWIIPGVTQAVYRCEGEGFTPAV</sequence>
<protein>
    <recommendedName>
        <fullName evidence="1">Putative Se/S carrier protein-like domain-containing protein</fullName>
    </recommendedName>
</protein>
<feature type="domain" description="Putative Se/S carrier protein-like" evidence="1">
    <location>
        <begin position="3"/>
        <end position="59"/>
    </location>
</feature>
<keyword evidence="3" id="KW-1185">Reference proteome</keyword>
<reference evidence="3" key="1">
    <citation type="submission" date="2016-10" db="EMBL/GenBank/DDBJ databases">
        <authorList>
            <person name="Varghese N."/>
            <person name="Submissions S."/>
        </authorList>
    </citation>
    <scope>NUCLEOTIDE SEQUENCE [LARGE SCALE GENOMIC DNA]</scope>
    <source>
        <strain evidence="3">Ah-143</strain>
    </source>
</reference>
<dbReference type="AlphaFoldDB" id="A0A1I7CCB7"/>
<accession>A0A1I7CCB7</accession>
<evidence type="ECO:0000259" key="1">
    <source>
        <dbReference type="Pfam" id="PF11823"/>
    </source>
</evidence>
<dbReference type="InterPro" id="IPR021778">
    <property type="entry name" value="Se/S_carrier-like"/>
</dbReference>
<evidence type="ECO:0000313" key="3">
    <source>
        <dbReference type="Proteomes" id="UP000199187"/>
    </source>
</evidence>
<dbReference type="RefSeq" id="WP_090122355.1">
    <property type="nucleotide sequence ID" value="NZ_CP045300.1"/>
</dbReference>
<dbReference type="Pfam" id="PF11823">
    <property type="entry name" value="Se_S_carrier"/>
    <property type="match status" value="1"/>
</dbReference>
<name>A0A1I7CCB7_9ENTR</name>
<evidence type="ECO:0000313" key="2">
    <source>
        <dbReference type="EMBL" id="SFT97034.1"/>
    </source>
</evidence>
<dbReference type="EMBL" id="FPAU01000003">
    <property type="protein sequence ID" value="SFT97034.1"/>
    <property type="molecule type" value="Genomic_DNA"/>
</dbReference>
<dbReference type="OrthoDB" id="5589216at2"/>
<gene>
    <name evidence="2" type="ORF">SAMN05192562_103436</name>
</gene>
<proteinExistence type="predicted"/>
<dbReference type="Proteomes" id="UP000199187">
    <property type="component" value="Unassembled WGS sequence"/>
</dbReference>
<organism evidence="2 3">
    <name type="scientific">Kosakonia arachidis</name>
    <dbReference type="NCBI Taxonomy" id="551989"/>
    <lineage>
        <taxon>Bacteria</taxon>
        <taxon>Pseudomonadati</taxon>
        <taxon>Pseudomonadota</taxon>
        <taxon>Gammaproteobacteria</taxon>
        <taxon>Enterobacterales</taxon>
        <taxon>Enterobacteriaceae</taxon>
        <taxon>Kosakonia</taxon>
    </lineage>
</organism>